<name>E0VKY8_PEDHC</name>
<gene>
    <name evidence="4" type="primary">8238991</name>
    <name evidence="3" type="ORF">Phum_PHUM275760</name>
</gene>
<dbReference type="CTD" id="8238991"/>
<reference evidence="3" key="1">
    <citation type="submission" date="2007-04" db="EMBL/GenBank/DDBJ databases">
        <title>Annotation of Pediculus humanus corporis strain USDA.</title>
        <authorList>
            <person name="Kirkness E."/>
            <person name="Hannick L."/>
            <person name="Hass B."/>
            <person name="Bruggner R."/>
            <person name="Lawson D."/>
            <person name="Bidwell S."/>
            <person name="Joardar V."/>
            <person name="Caler E."/>
            <person name="Walenz B."/>
            <person name="Inman J."/>
            <person name="Schobel S."/>
            <person name="Galinsky K."/>
            <person name="Amedeo P."/>
            <person name="Strausberg R."/>
        </authorList>
    </citation>
    <scope>NUCLEOTIDE SEQUENCE</scope>
    <source>
        <strain evidence="3">USDA</strain>
    </source>
</reference>
<accession>E0VKY8</accession>
<dbReference type="EMBL" id="AAZO01003195">
    <property type="status" value="NOT_ANNOTATED_CDS"/>
    <property type="molecule type" value="Genomic_DNA"/>
</dbReference>
<dbReference type="EMBL" id="DS235255">
    <property type="protein sequence ID" value="EEB14044.1"/>
    <property type="molecule type" value="Genomic_DNA"/>
</dbReference>
<feature type="region of interest" description="Disordered" evidence="2">
    <location>
        <begin position="416"/>
        <end position="488"/>
    </location>
</feature>
<dbReference type="eggNOG" id="KOG2948">
    <property type="taxonomic scope" value="Eukaryota"/>
</dbReference>
<dbReference type="AlphaFoldDB" id="E0VKY8"/>
<protein>
    <submittedName>
        <fullName evidence="3 4">Uncharacterized protein</fullName>
    </submittedName>
</protein>
<evidence type="ECO:0000313" key="5">
    <source>
        <dbReference type="Proteomes" id="UP000009046"/>
    </source>
</evidence>
<keyword evidence="5" id="KW-1185">Reference proteome</keyword>
<proteinExistence type="inferred from homology"/>
<dbReference type="KEGG" id="phu:Phum_PHUM275760"/>
<dbReference type="GO" id="GO:0005634">
    <property type="term" value="C:nucleus"/>
    <property type="evidence" value="ECO:0007669"/>
    <property type="project" value="TreeGrafter"/>
</dbReference>
<dbReference type="FunCoup" id="E0VKY8">
    <property type="interactions" value="2459"/>
</dbReference>
<evidence type="ECO:0000256" key="2">
    <source>
        <dbReference type="SAM" id="MobiDB-lite"/>
    </source>
</evidence>
<dbReference type="GeneID" id="8238991"/>
<reference evidence="3" key="2">
    <citation type="submission" date="2007-04" db="EMBL/GenBank/DDBJ databases">
        <title>The genome of the human body louse.</title>
        <authorList>
            <consortium name="The Human Body Louse Genome Consortium"/>
            <person name="Kirkness E."/>
            <person name="Walenz B."/>
            <person name="Hass B."/>
            <person name="Bruggner R."/>
            <person name="Strausberg R."/>
        </authorList>
    </citation>
    <scope>NUCLEOTIDE SEQUENCE</scope>
    <source>
        <strain evidence="3">USDA</strain>
    </source>
</reference>
<dbReference type="InterPro" id="IPR003226">
    <property type="entry name" value="MYG1_exonuclease"/>
</dbReference>
<sequence length="557" mass="63353">MTSVLKRIGTHDGVFHCDEVLACFMLKKLPEYQNSEIIRSRNPEVLNTCDIVVDVGGIYDPSKHRYDHHQKDFNHTMNSLNPDRPWKIKLSSAGLVYHHFGERILESILGPPKDSGTVSNLFSFMYENFIQEVDGIDNGVLMFDGEPRYSIHTNLSSRVKYLNPSWNSEENEDSQKLFHAAMDLVGKEFIDRIQFFTKSFWPARDLVKEAILNRNSTHQSGSIIELKQCCPWKKHLFQLEKELGITGQIKYVIFQSDSWRIEAVPINPDSFVLRLPLHETWRGLRDEKLSKISGIDECIFVHSNGFIGGNKTREGALKMALKTLESKEENNQGRPLKESLDNQHNSEAQRYYATIHKVGFIMSCETQAQKAAEDMIVFNFPETSEDISPYATFQLSETGAPTTAMLHSFMYHEQALTEGCNSPPPPPPLGIKMLERRRSRSRSRKREADSDGYLYHGPHSSTSSDKSLMSEVKSLPKRGRNSKTSLRSLILPPISTAETSFNGLPPNSLMHPPDRHDIRETECDIDTMKKVKMGLRSSLWSRPSGLTKPTTDYSIAV</sequence>
<dbReference type="InParanoid" id="E0VKY8"/>
<dbReference type="EnsemblMetazoa" id="PHUM275760-RA">
    <property type="protein sequence ID" value="PHUM275760-PA"/>
    <property type="gene ID" value="PHUM275760"/>
</dbReference>
<evidence type="ECO:0000313" key="4">
    <source>
        <dbReference type="EnsemblMetazoa" id="PHUM275760-PA"/>
    </source>
</evidence>
<dbReference type="HOGENOM" id="CLU_489459_0_0_1"/>
<dbReference type="PANTHER" id="PTHR11215:SF1">
    <property type="entry name" value="MYG1 EXONUCLEASE"/>
    <property type="match status" value="1"/>
</dbReference>
<dbReference type="STRING" id="121224.E0VKY8"/>
<organism>
    <name type="scientific">Pediculus humanus subsp. corporis</name>
    <name type="common">Body louse</name>
    <dbReference type="NCBI Taxonomy" id="121224"/>
    <lineage>
        <taxon>Eukaryota</taxon>
        <taxon>Metazoa</taxon>
        <taxon>Ecdysozoa</taxon>
        <taxon>Arthropoda</taxon>
        <taxon>Hexapoda</taxon>
        <taxon>Insecta</taxon>
        <taxon>Pterygota</taxon>
        <taxon>Neoptera</taxon>
        <taxon>Paraneoptera</taxon>
        <taxon>Psocodea</taxon>
        <taxon>Troctomorpha</taxon>
        <taxon>Phthiraptera</taxon>
        <taxon>Anoplura</taxon>
        <taxon>Pediculidae</taxon>
        <taxon>Pediculus</taxon>
    </lineage>
</organism>
<evidence type="ECO:0000256" key="1">
    <source>
        <dbReference type="ARBA" id="ARBA00010105"/>
    </source>
</evidence>
<feature type="compositionally biased region" description="Basic residues" evidence="2">
    <location>
        <begin position="435"/>
        <end position="445"/>
    </location>
</feature>
<dbReference type="VEuPathDB" id="VectorBase:PHUM275760"/>
<dbReference type="Proteomes" id="UP000009046">
    <property type="component" value="Unassembled WGS sequence"/>
</dbReference>
<comment type="similarity">
    <text evidence="1">Belongs to the MYG1 family.</text>
</comment>
<dbReference type="Pfam" id="PF03690">
    <property type="entry name" value="MYG1_exonuc"/>
    <property type="match status" value="1"/>
</dbReference>
<reference evidence="4" key="3">
    <citation type="submission" date="2021-02" db="UniProtKB">
        <authorList>
            <consortium name="EnsemblMetazoa"/>
        </authorList>
    </citation>
    <scope>IDENTIFICATION</scope>
    <source>
        <strain evidence="4">USDA</strain>
    </source>
</reference>
<dbReference type="RefSeq" id="XP_002426782.1">
    <property type="nucleotide sequence ID" value="XM_002426737.1"/>
</dbReference>
<evidence type="ECO:0000313" key="3">
    <source>
        <dbReference type="EMBL" id="EEB14044.1"/>
    </source>
</evidence>
<dbReference type="OrthoDB" id="10265310at2759"/>
<dbReference type="PANTHER" id="PTHR11215">
    <property type="entry name" value="METAL DEPENDENT HYDROLASE - RELATED"/>
    <property type="match status" value="1"/>
</dbReference>
<dbReference type="eggNOG" id="KOG3510">
    <property type="taxonomic scope" value="Eukaryota"/>
</dbReference>
<dbReference type="GO" id="GO:0005737">
    <property type="term" value="C:cytoplasm"/>
    <property type="evidence" value="ECO:0007669"/>
    <property type="project" value="TreeGrafter"/>
</dbReference>